<dbReference type="RefSeq" id="WP_105934600.1">
    <property type="nucleotide sequence ID" value="NZ_PVNP01000108.1"/>
</dbReference>
<sequence length="61" mass="6671">MYNLTCNTKNHITIALIFAAALLLSSWLMQGQENSAAVFIGLISAYPLLTRLLKDKRSAGC</sequence>
<organism evidence="2 3">
    <name type="scientific">Alteromonas alba</name>
    <dbReference type="NCBI Taxonomy" id="2079529"/>
    <lineage>
        <taxon>Bacteria</taxon>
        <taxon>Pseudomonadati</taxon>
        <taxon>Pseudomonadota</taxon>
        <taxon>Gammaproteobacteria</taxon>
        <taxon>Alteromonadales</taxon>
        <taxon>Alteromonadaceae</taxon>
        <taxon>Alteromonas/Salinimonas group</taxon>
        <taxon>Alteromonas</taxon>
    </lineage>
</organism>
<feature type="transmembrane region" description="Helical" evidence="1">
    <location>
        <begin position="35"/>
        <end position="53"/>
    </location>
</feature>
<protein>
    <submittedName>
        <fullName evidence="2">Uncharacterized protein</fullName>
    </submittedName>
</protein>
<feature type="transmembrane region" description="Helical" evidence="1">
    <location>
        <begin position="12"/>
        <end position="29"/>
    </location>
</feature>
<name>A0A2S9VAQ3_9ALTE</name>
<keyword evidence="1" id="KW-0472">Membrane</keyword>
<dbReference type="EMBL" id="PVNP01000108">
    <property type="protein sequence ID" value="PRO73547.1"/>
    <property type="molecule type" value="Genomic_DNA"/>
</dbReference>
<keyword evidence="1" id="KW-0812">Transmembrane</keyword>
<dbReference type="AlphaFoldDB" id="A0A2S9VAQ3"/>
<gene>
    <name evidence="2" type="ORF">C6Y40_10845</name>
</gene>
<keyword evidence="3" id="KW-1185">Reference proteome</keyword>
<evidence type="ECO:0000313" key="2">
    <source>
        <dbReference type="EMBL" id="PRO73547.1"/>
    </source>
</evidence>
<proteinExistence type="predicted"/>
<comment type="caution">
    <text evidence="2">The sequence shown here is derived from an EMBL/GenBank/DDBJ whole genome shotgun (WGS) entry which is preliminary data.</text>
</comment>
<evidence type="ECO:0000313" key="3">
    <source>
        <dbReference type="Proteomes" id="UP000238949"/>
    </source>
</evidence>
<keyword evidence="1" id="KW-1133">Transmembrane helix</keyword>
<dbReference type="Proteomes" id="UP000238949">
    <property type="component" value="Unassembled WGS sequence"/>
</dbReference>
<evidence type="ECO:0000256" key="1">
    <source>
        <dbReference type="SAM" id="Phobius"/>
    </source>
</evidence>
<accession>A0A2S9VAQ3</accession>
<reference evidence="3" key="1">
    <citation type="journal article" date="2020" name="Int. J. Syst. Evol. Microbiol.">
        <title>Alteromonas alba sp. nov., a marine bacterium isolated from the seawater of the West Pacific Ocean.</title>
        <authorList>
            <person name="Sun C."/>
            <person name="Wu Y.-H."/>
            <person name="Xamxidin M."/>
            <person name="Cheng H."/>
            <person name="Xu X.-W."/>
        </authorList>
    </citation>
    <scope>NUCLEOTIDE SEQUENCE [LARGE SCALE GENOMIC DNA]</scope>
    <source>
        <strain evidence="3">190</strain>
    </source>
</reference>